<dbReference type="PANTHER" id="PTHR46825">
    <property type="entry name" value="D-ALANYL-D-ALANINE-CARBOXYPEPTIDASE/ENDOPEPTIDASE AMPH"/>
    <property type="match status" value="1"/>
</dbReference>
<dbReference type="InterPro" id="IPR049511">
    <property type="entry name" value="PGH-like_rpt"/>
</dbReference>
<feature type="signal peptide" evidence="1">
    <location>
        <begin position="1"/>
        <end position="19"/>
    </location>
</feature>
<proteinExistence type="predicted"/>
<dbReference type="PANTHER" id="PTHR46825:SF13">
    <property type="entry name" value="BETA-LACTAMASE-RELATED DOMAIN-CONTAINING PROTEIN"/>
    <property type="match status" value="1"/>
</dbReference>
<dbReference type="WBParaSite" id="PSAMB.scaffold964size37954.g9961.t1">
    <property type="protein sequence ID" value="PSAMB.scaffold964size37954.g9961.t1"/>
    <property type="gene ID" value="PSAMB.scaffold964size37954.g9961"/>
</dbReference>
<dbReference type="SUPFAM" id="SSF56601">
    <property type="entry name" value="beta-lactamase/transpeptidase-like"/>
    <property type="match status" value="1"/>
</dbReference>
<accession>A0A914XQX5</accession>
<evidence type="ECO:0000313" key="4">
    <source>
        <dbReference type="WBParaSite" id="PSAMB.scaffold964size37954.g9961.t1"/>
    </source>
</evidence>
<dbReference type="InterPro" id="IPR050491">
    <property type="entry name" value="AmpC-like"/>
</dbReference>
<dbReference type="Pfam" id="PF17660">
    <property type="entry name" value="BTRD1"/>
    <property type="match status" value="2"/>
</dbReference>
<reference evidence="4" key="1">
    <citation type="submission" date="2022-11" db="UniProtKB">
        <authorList>
            <consortium name="WormBaseParasite"/>
        </authorList>
    </citation>
    <scope>IDENTIFICATION</scope>
</reference>
<sequence length="720" mass="78744">MRWLLLLLTLGSLHEASWTWLVARQTPWARTNASYWQLVAGDPSEVKTHEAVYFPQHVTVVDRCRVVGEGGNVTLFDIADSRLGEQPVAGPSPLGNDPLSRSRLVRRAAENVDRRVVPWRVCGFQQPGGQVTFEAFWTNCTAITFRLTFDDGSAGALAERVRNERDGFELVHVCGYVADGAIMFVGVWHKSVLAAPRVTPSNAVAYNVSLAECQRLDGEYKANGSNLISFQVFNGPTGEVLCSAIWRNGVGRTVLLIGDSLTNITRAIEQADPQGDLHPSHISAFDRGAKIAVLFASNGRQLQCPVSPQNIWANVANAQIPRQSVVGSKTPSRVMTLAENRIGNFMRKHNIPSVAVALSSKEKLKLNMAFGYSKISENMPATPTTLYRIGDISKSFTSVAIFLLLEAKKLSLQDLVFGSGGILGTRFGARPYSAAIQAIRLRHLMEHTSGGWGQWSGDPIFLRPELNNSALIAFALDEIPLQNSPGTVWDFSHFGYLLLGAVIEQVSGKSYQQFVLDQVLVPCDIHDRMKVTAQWSSGRAVGEAMYYMGGGDLPVDVYDLSTPERMGPVAGWIASPADLLRFMARVDGSTIIADVLRPETLAEMYAASNASNGRHAKGWRVNQFGFNGLMHMGVYPGAKSLLIRTDLEVALALLMNRVGDSADFDADVIALAHSLTDVLQDWGTDDLFRDHAALPFTPPAFYALLSLSLLQLFFADVVNH</sequence>
<keyword evidence="1" id="KW-0732">Signal</keyword>
<dbReference type="Gene3D" id="3.40.710.10">
    <property type="entry name" value="DD-peptidase/beta-lactamase superfamily"/>
    <property type="match status" value="1"/>
</dbReference>
<dbReference type="AlphaFoldDB" id="A0A914XQX5"/>
<feature type="chain" id="PRO_5038068797" evidence="1">
    <location>
        <begin position="20"/>
        <end position="720"/>
    </location>
</feature>
<feature type="domain" description="Beta-lactamase-related" evidence="2">
    <location>
        <begin position="340"/>
        <end position="672"/>
    </location>
</feature>
<protein>
    <submittedName>
        <fullName evidence="4">Beta-lactamase-related domain-containing protein</fullName>
    </submittedName>
</protein>
<evidence type="ECO:0000256" key="1">
    <source>
        <dbReference type="SAM" id="SignalP"/>
    </source>
</evidence>
<evidence type="ECO:0000259" key="2">
    <source>
        <dbReference type="Pfam" id="PF00144"/>
    </source>
</evidence>
<dbReference type="Pfam" id="PF00144">
    <property type="entry name" value="Beta-lactamase"/>
    <property type="match status" value="1"/>
</dbReference>
<evidence type="ECO:0000313" key="3">
    <source>
        <dbReference type="Proteomes" id="UP000887566"/>
    </source>
</evidence>
<name>A0A914XQX5_9BILA</name>
<dbReference type="InterPro" id="IPR001466">
    <property type="entry name" value="Beta-lactam-related"/>
</dbReference>
<dbReference type="InterPro" id="IPR012338">
    <property type="entry name" value="Beta-lactam/transpept-like"/>
</dbReference>
<organism evidence="3 4">
    <name type="scientific">Plectus sambesii</name>
    <dbReference type="NCBI Taxonomy" id="2011161"/>
    <lineage>
        <taxon>Eukaryota</taxon>
        <taxon>Metazoa</taxon>
        <taxon>Ecdysozoa</taxon>
        <taxon>Nematoda</taxon>
        <taxon>Chromadorea</taxon>
        <taxon>Plectida</taxon>
        <taxon>Plectina</taxon>
        <taxon>Plectoidea</taxon>
        <taxon>Plectidae</taxon>
        <taxon>Plectus</taxon>
    </lineage>
</organism>
<keyword evidence="3" id="KW-1185">Reference proteome</keyword>
<dbReference type="Proteomes" id="UP000887566">
    <property type="component" value="Unplaced"/>
</dbReference>